<keyword evidence="3" id="KW-1185">Reference proteome</keyword>
<gene>
    <name evidence="2" type="ORF">R1sor_013163</name>
</gene>
<accession>A0ABD3HBU9</accession>
<name>A0ABD3HBU9_9MARC</name>
<proteinExistence type="predicted"/>
<evidence type="ECO:0000256" key="1">
    <source>
        <dbReference type="SAM" id="MobiDB-lite"/>
    </source>
</evidence>
<comment type="caution">
    <text evidence="2">The sequence shown here is derived from an EMBL/GenBank/DDBJ whole genome shotgun (WGS) entry which is preliminary data.</text>
</comment>
<protein>
    <submittedName>
        <fullName evidence="2">Uncharacterized protein</fullName>
    </submittedName>
</protein>
<organism evidence="2 3">
    <name type="scientific">Riccia sorocarpa</name>
    <dbReference type="NCBI Taxonomy" id="122646"/>
    <lineage>
        <taxon>Eukaryota</taxon>
        <taxon>Viridiplantae</taxon>
        <taxon>Streptophyta</taxon>
        <taxon>Embryophyta</taxon>
        <taxon>Marchantiophyta</taxon>
        <taxon>Marchantiopsida</taxon>
        <taxon>Marchantiidae</taxon>
        <taxon>Marchantiales</taxon>
        <taxon>Ricciaceae</taxon>
        <taxon>Riccia</taxon>
    </lineage>
</organism>
<dbReference type="Proteomes" id="UP001633002">
    <property type="component" value="Unassembled WGS sequence"/>
</dbReference>
<evidence type="ECO:0000313" key="3">
    <source>
        <dbReference type="Proteomes" id="UP001633002"/>
    </source>
</evidence>
<feature type="compositionally biased region" description="Polar residues" evidence="1">
    <location>
        <begin position="33"/>
        <end position="48"/>
    </location>
</feature>
<dbReference type="AlphaFoldDB" id="A0ABD3HBU9"/>
<dbReference type="EMBL" id="JBJQOH010000004">
    <property type="protein sequence ID" value="KAL3686854.1"/>
    <property type="molecule type" value="Genomic_DNA"/>
</dbReference>
<reference evidence="2 3" key="1">
    <citation type="submission" date="2024-09" db="EMBL/GenBank/DDBJ databases">
        <title>Chromosome-scale assembly of Riccia sorocarpa.</title>
        <authorList>
            <person name="Paukszto L."/>
        </authorList>
    </citation>
    <scope>NUCLEOTIDE SEQUENCE [LARGE SCALE GENOMIC DNA]</scope>
    <source>
        <strain evidence="2">LP-2024</strain>
        <tissue evidence="2">Aerial parts of the thallus</tissue>
    </source>
</reference>
<sequence>MKPIRQNVAFKGGPGHSGAAYTINLEFSLSDNLTQTQSFPSEASTRGVSGNGMRSASRAGGLGSRGG</sequence>
<evidence type="ECO:0000313" key="2">
    <source>
        <dbReference type="EMBL" id="KAL3686854.1"/>
    </source>
</evidence>
<feature type="region of interest" description="Disordered" evidence="1">
    <location>
        <begin position="33"/>
        <end position="67"/>
    </location>
</feature>